<protein>
    <submittedName>
        <fullName evidence="2">Uncharacterized protein</fullName>
    </submittedName>
</protein>
<evidence type="ECO:0000256" key="1">
    <source>
        <dbReference type="SAM" id="Phobius"/>
    </source>
</evidence>
<feature type="transmembrane region" description="Helical" evidence="1">
    <location>
        <begin position="12"/>
        <end position="32"/>
    </location>
</feature>
<organism evidence="2 3">
    <name type="scientific">Enterococcus faecium 505</name>
    <dbReference type="NCBI Taxonomy" id="1134806"/>
    <lineage>
        <taxon>Bacteria</taxon>
        <taxon>Bacillati</taxon>
        <taxon>Bacillota</taxon>
        <taxon>Bacilli</taxon>
        <taxon>Lactobacillales</taxon>
        <taxon>Enterococcaceae</taxon>
        <taxon>Enterococcus</taxon>
    </lineage>
</organism>
<sequence length="42" mass="4693">MYLSFFPSRSLLCVQKTAVLAVFGLLLFIGSIEKMLKGAENR</sequence>
<dbReference type="EMBL" id="AMBL01000055">
    <property type="protein sequence ID" value="EJY44959.1"/>
    <property type="molecule type" value="Genomic_DNA"/>
</dbReference>
<dbReference type="Proteomes" id="UP000006403">
    <property type="component" value="Unassembled WGS sequence"/>
</dbReference>
<keyword evidence="1" id="KW-1133">Transmembrane helix</keyword>
<dbReference type="AlphaFoldDB" id="J6YWE9"/>
<accession>J6YWE9</accession>
<name>J6YWE9_ENTFC</name>
<comment type="caution">
    <text evidence="2">The sequence shown here is derived from an EMBL/GenBank/DDBJ whole genome shotgun (WGS) entry which is preliminary data.</text>
</comment>
<proteinExistence type="predicted"/>
<evidence type="ECO:0000313" key="3">
    <source>
        <dbReference type="Proteomes" id="UP000006403"/>
    </source>
</evidence>
<evidence type="ECO:0000313" key="2">
    <source>
        <dbReference type="EMBL" id="EJY44959.1"/>
    </source>
</evidence>
<dbReference type="HOGENOM" id="CLU_3251150_0_0_9"/>
<keyword evidence="1" id="KW-0472">Membrane</keyword>
<keyword evidence="1" id="KW-0812">Transmembrane</keyword>
<reference evidence="2 3" key="1">
    <citation type="submission" date="2012-04" db="EMBL/GenBank/DDBJ databases">
        <authorList>
            <person name="Weinstock G."/>
            <person name="Sodergren E."/>
            <person name="Lobos E.A."/>
            <person name="Fulton L."/>
            <person name="Fulton R."/>
            <person name="Courtney L."/>
            <person name="Fronick C."/>
            <person name="O'Laughlin M."/>
            <person name="Godfrey J."/>
            <person name="Wilson R.M."/>
            <person name="Miner T."/>
            <person name="Farmer C."/>
            <person name="Delehaunty K."/>
            <person name="Cordes M."/>
            <person name="Minx P."/>
            <person name="Tomlinson C."/>
            <person name="Chen J."/>
            <person name="Wollam A."/>
            <person name="Pepin K.H."/>
            <person name="Bhonagiri V."/>
            <person name="Zhang X."/>
            <person name="Suruliraj S."/>
            <person name="Warren W."/>
            <person name="Mitreva M."/>
            <person name="Mardis E.R."/>
            <person name="Wilson R.K."/>
        </authorList>
    </citation>
    <scope>NUCLEOTIDE SEQUENCE [LARGE SCALE GENOMIC DNA]</scope>
    <source>
        <strain evidence="2 3">505</strain>
    </source>
</reference>
<gene>
    <name evidence="2" type="ORF">HMPREF1348_01733</name>
</gene>